<sequence length="928" mass="98624">MSPLIAFVLNGKLLKMADDILHHGVLLVAVLAAQVVQPRHLVEDVVDDGNKDGHTKRVEPDHHHGDNVGPPVGALLEAVGRDDNHGLAREPSEQTEHGGDDVDAQNGAHQLPRRPRLASARDKDEPVLGERDLQEEDALDCAEVLHDASAGEVHGASQDPRAGGQENAEKDAHDPDLGQLPLHGPRLPVRVVVCHGDGGQIGEQGKEDDEVDPDRLVDDDHGGRQVDLEVQAQRDAVLDVGLHALEDLPRRLDGRDDGAEAGGEEDNVGRRLGRLRRALDGDAAVGLLERGRVVDAIAGHGGEMAALLQHLDDGVLVLGVDLGEAVGALDKVVLDAAGEPAVDELLRVVDLGAEGQHLARLLGDGDGVAGEHLDGHAQVRGLDDGLGRVLARGVEHGQQAEQDPVAVVLLATPRERNPRRANSCAFSLYRLAVSSEQLVSLRMARGAPLAQVKRSLPRRQTLVMRLDTGSKGVNFSLTHPCCRISRAPGYRLSVRMVTLSMGSSDLRLCEDARTATAIIQSSSSPSDTKGSRMLSLFAVSVPVLSEQRMSTPCLLHNGLLLGEIGRADGQGRRRDDGETDGHADDEQDEGIVQQVLRAGHRDAQVVEEAADPGGQDPEHDEDQQRGADVVHDGLEVALVLRALDELGGAPDKGVPGRVDDDGVRLAALAARRVVDDVAEVLVDGQGLARDGRLVNGDERRAAVVLGGLRDHRRAPVALVLVLVGVGLVADVSQAVLGAEAQVYLKVIRAVVVADEPRIGGHRVALLHQDLGLRLAREDALLLAVADDGAPHRNVALEAGDDVGGLLLLVKADKGVEKQDAHDDSKVDPVTQAEGEESGNLHDYSVEKRQGHGQDSKPYTFLRSSTSEALMPVWMSVLSHASGTVVASCSGAASAGSMELFQNCHHRFLRRLLPASSSSRPASSRYVLM</sequence>
<gene>
    <name evidence="2" type="ORF">O9K51_07280</name>
</gene>
<dbReference type="EMBL" id="JAQHRD010000006">
    <property type="protein sequence ID" value="KAJ6439395.1"/>
    <property type="molecule type" value="Genomic_DNA"/>
</dbReference>
<dbReference type="Proteomes" id="UP001163105">
    <property type="component" value="Unassembled WGS sequence"/>
</dbReference>
<name>A0AB34FMC3_9HYPO</name>
<proteinExistence type="predicted"/>
<feature type="compositionally biased region" description="Basic and acidic residues" evidence="1">
    <location>
        <begin position="119"/>
        <end position="132"/>
    </location>
</feature>
<comment type="caution">
    <text evidence="2">The sequence shown here is derived from an EMBL/GenBank/DDBJ whole genome shotgun (WGS) entry which is preliminary data.</text>
</comment>
<feature type="compositionally biased region" description="Basic and acidic residues" evidence="1">
    <location>
        <begin position="843"/>
        <end position="854"/>
    </location>
</feature>
<feature type="region of interest" description="Disordered" evidence="1">
    <location>
        <begin position="817"/>
        <end position="859"/>
    </location>
</feature>
<feature type="region of interest" description="Disordered" evidence="1">
    <location>
        <begin position="152"/>
        <end position="184"/>
    </location>
</feature>
<keyword evidence="3" id="KW-1185">Reference proteome</keyword>
<evidence type="ECO:0000256" key="1">
    <source>
        <dbReference type="SAM" id="MobiDB-lite"/>
    </source>
</evidence>
<feature type="region of interest" description="Disordered" evidence="1">
    <location>
        <begin position="567"/>
        <end position="588"/>
    </location>
</feature>
<protein>
    <submittedName>
        <fullName evidence="2">Fungal specific transcription factor</fullName>
    </submittedName>
</protein>
<reference evidence="2" key="1">
    <citation type="submission" date="2023-01" db="EMBL/GenBank/DDBJ databases">
        <title>The growth and conidiation of Purpureocillium lavendulum are regulated by nitrogen source and histone H3K14 acetylation.</title>
        <authorList>
            <person name="Tang P."/>
            <person name="Han J."/>
            <person name="Zhang C."/>
            <person name="Tang P."/>
            <person name="Qi F."/>
            <person name="Zhang K."/>
            <person name="Liang L."/>
        </authorList>
    </citation>
    <scope>NUCLEOTIDE SEQUENCE</scope>
    <source>
        <strain evidence="2">YMF1.00683</strain>
    </source>
</reference>
<feature type="compositionally biased region" description="Basic and acidic residues" evidence="1">
    <location>
        <begin position="567"/>
        <end position="584"/>
    </location>
</feature>
<feature type="region of interest" description="Disordered" evidence="1">
    <location>
        <begin position="45"/>
        <end position="135"/>
    </location>
</feature>
<evidence type="ECO:0000313" key="3">
    <source>
        <dbReference type="Proteomes" id="UP001163105"/>
    </source>
</evidence>
<feature type="compositionally biased region" description="Basic and acidic residues" evidence="1">
    <location>
        <begin position="79"/>
        <end position="100"/>
    </location>
</feature>
<dbReference type="AlphaFoldDB" id="A0AB34FMC3"/>
<feature type="compositionally biased region" description="Basic and acidic residues" evidence="1">
    <location>
        <begin position="817"/>
        <end position="826"/>
    </location>
</feature>
<organism evidence="2 3">
    <name type="scientific">Purpureocillium lavendulum</name>
    <dbReference type="NCBI Taxonomy" id="1247861"/>
    <lineage>
        <taxon>Eukaryota</taxon>
        <taxon>Fungi</taxon>
        <taxon>Dikarya</taxon>
        <taxon>Ascomycota</taxon>
        <taxon>Pezizomycotina</taxon>
        <taxon>Sordariomycetes</taxon>
        <taxon>Hypocreomycetidae</taxon>
        <taxon>Hypocreales</taxon>
        <taxon>Ophiocordycipitaceae</taxon>
        <taxon>Purpureocillium</taxon>
    </lineage>
</organism>
<feature type="compositionally biased region" description="Basic and acidic residues" evidence="1">
    <location>
        <begin position="45"/>
        <end position="66"/>
    </location>
</feature>
<feature type="compositionally biased region" description="Basic and acidic residues" evidence="1">
    <location>
        <begin position="167"/>
        <end position="176"/>
    </location>
</feature>
<accession>A0AB34FMC3</accession>
<evidence type="ECO:0000313" key="2">
    <source>
        <dbReference type="EMBL" id="KAJ6439395.1"/>
    </source>
</evidence>